<evidence type="ECO:0000256" key="1">
    <source>
        <dbReference type="ARBA" id="ARBA00022723"/>
    </source>
</evidence>
<dbReference type="GO" id="GO:0048254">
    <property type="term" value="P:snoRNA localization"/>
    <property type="evidence" value="ECO:0007669"/>
    <property type="project" value="TreeGrafter"/>
</dbReference>
<dbReference type="Gene3D" id="3.30.60.190">
    <property type="match status" value="1"/>
</dbReference>
<dbReference type="SUPFAM" id="SSF144232">
    <property type="entry name" value="HIT/MYND zinc finger-like"/>
    <property type="match status" value="1"/>
</dbReference>
<evidence type="ECO:0000256" key="5">
    <source>
        <dbReference type="SAM" id="MobiDB-lite"/>
    </source>
</evidence>
<dbReference type="PROSITE" id="PS51083">
    <property type="entry name" value="ZF_HIT"/>
    <property type="match status" value="1"/>
</dbReference>
<name>A0A0A2VGP3_BEABA</name>
<dbReference type="PANTHER" id="PTHR13483">
    <property type="entry name" value="BOX C_D SNORNA PROTEIN 1-RELATED"/>
    <property type="match status" value="1"/>
</dbReference>
<dbReference type="eggNOG" id="ENOG502S6VI">
    <property type="taxonomic scope" value="Eukaryota"/>
</dbReference>
<dbReference type="InterPro" id="IPR051639">
    <property type="entry name" value="BCD1"/>
</dbReference>
<evidence type="ECO:0000313" key="8">
    <source>
        <dbReference type="Proteomes" id="UP000030106"/>
    </source>
</evidence>
<evidence type="ECO:0000256" key="4">
    <source>
        <dbReference type="PROSITE-ProRule" id="PRU00453"/>
    </source>
</evidence>
<dbReference type="EMBL" id="ANFO01000734">
    <property type="protein sequence ID" value="KGQ07046.1"/>
    <property type="molecule type" value="Genomic_DNA"/>
</dbReference>
<evidence type="ECO:0000313" key="7">
    <source>
        <dbReference type="EMBL" id="KGQ07046.1"/>
    </source>
</evidence>
<protein>
    <submittedName>
        <fullName evidence="7">Protein HIT1</fullName>
    </submittedName>
</protein>
<feature type="domain" description="HIT-type" evidence="6">
    <location>
        <begin position="28"/>
        <end position="61"/>
    </location>
</feature>
<dbReference type="Pfam" id="PF04438">
    <property type="entry name" value="zf-HIT"/>
    <property type="match status" value="1"/>
</dbReference>
<dbReference type="PANTHER" id="PTHR13483:SF11">
    <property type="entry name" value="ZINC FINGER HIT DOMAIN-CONTAINING PROTEIN 3"/>
    <property type="match status" value="1"/>
</dbReference>
<dbReference type="HOGENOM" id="CLU_063513_1_1_1"/>
<reference evidence="7 8" key="1">
    <citation type="submission" date="2012-10" db="EMBL/GenBank/DDBJ databases">
        <title>Genome sequencing and analysis of entomopathogenic fungi Beauveria bassiana D1-5.</title>
        <authorList>
            <person name="Li Q."/>
            <person name="Wang L."/>
            <person name="Zhang Z."/>
            <person name="Wang Q."/>
            <person name="Ren J."/>
            <person name="Wang M."/>
            <person name="Xu W."/>
            <person name="Wang J."/>
            <person name="Lu Y."/>
            <person name="Du Q."/>
            <person name="Sun Z."/>
        </authorList>
    </citation>
    <scope>NUCLEOTIDE SEQUENCE [LARGE SCALE GENOMIC DNA]</scope>
    <source>
        <strain evidence="7 8">D1-5</strain>
    </source>
</reference>
<evidence type="ECO:0000259" key="6">
    <source>
        <dbReference type="PROSITE" id="PS51083"/>
    </source>
</evidence>
<organism evidence="7 8">
    <name type="scientific">Beauveria bassiana D1-5</name>
    <dbReference type="NCBI Taxonomy" id="1245745"/>
    <lineage>
        <taxon>Eukaryota</taxon>
        <taxon>Fungi</taxon>
        <taxon>Dikarya</taxon>
        <taxon>Ascomycota</taxon>
        <taxon>Pezizomycotina</taxon>
        <taxon>Sordariomycetes</taxon>
        <taxon>Hypocreomycetidae</taxon>
        <taxon>Hypocreales</taxon>
        <taxon>Cordycipitaceae</taxon>
        <taxon>Beauveria</taxon>
    </lineage>
</organism>
<dbReference type="AlphaFoldDB" id="A0A0A2VGP3"/>
<keyword evidence="3" id="KW-0862">Zinc</keyword>
<keyword evidence="2 4" id="KW-0863">Zinc-finger</keyword>
<dbReference type="InterPro" id="IPR007529">
    <property type="entry name" value="Znf_HIT"/>
</dbReference>
<dbReference type="GO" id="GO:0000492">
    <property type="term" value="P:box C/D snoRNP assembly"/>
    <property type="evidence" value="ECO:0007669"/>
    <property type="project" value="TreeGrafter"/>
</dbReference>
<comment type="caution">
    <text evidence="7">The sequence shown here is derived from an EMBL/GenBank/DDBJ whole genome shotgun (WGS) entry which is preliminary data.</text>
</comment>
<proteinExistence type="predicted"/>
<keyword evidence="1" id="KW-0479">Metal-binding</keyword>
<dbReference type="OrthoDB" id="18412at2759"/>
<dbReference type="GO" id="GO:0000463">
    <property type="term" value="P:maturation of LSU-rRNA from tricistronic rRNA transcript (SSU-rRNA, 5.8S rRNA, LSU-rRNA)"/>
    <property type="evidence" value="ECO:0007669"/>
    <property type="project" value="TreeGrafter"/>
</dbReference>
<evidence type="ECO:0000256" key="2">
    <source>
        <dbReference type="ARBA" id="ARBA00022771"/>
    </source>
</evidence>
<feature type="compositionally biased region" description="Low complexity" evidence="5">
    <location>
        <begin position="70"/>
        <end position="87"/>
    </location>
</feature>
<feature type="region of interest" description="Disordered" evidence="5">
    <location>
        <begin position="59"/>
        <end position="97"/>
    </location>
</feature>
<dbReference type="GO" id="GO:0008270">
    <property type="term" value="F:zinc ion binding"/>
    <property type="evidence" value="ECO:0007669"/>
    <property type="project" value="UniProtKB-UniRule"/>
</dbReference>
<feature type="region of interest" description="Disordered" evidence="5">
    <location>
        <begin position="1"/>
        <end position="21"/>
    </location>
</feature>
<evidence type="ECO:0000256" key="3">
    <source>
        <dbReference type="ARBA" id="ARBA00022833"/>
    </source>
</evidence>
<sequence length="224" mass="24157">MSSPGDAKSVQHSESAQAPADQSIKSLCGVCQKEPPKYKCPRCYLPYCSVICNKVHRETHPPDPEPTPAETPQAATTTTVAAAAPTKANDRSNPFGALDSASDKLQMLFSKYPGLPQQLADIYAAMQPPTESTQNDGGIPASLLRGLPSKKESWNHDVGIKKGKDALRKARKAGGVSGEGIEEYCELIMHLMNGQADASALLQRQAATEDSELIERLMHEESKR</sequence>
<dbReference type="GO" id="GO:0070761">
    <property type="term" value="C:pre-snoRNP complex"/>
    <property type="evidence" value="ECO:0007669"/>
    <property type="project" value="TreeGrafter"/>
</dbReference>
<dbReference type="GO" id="GO:0005634">
    <property type="term" value="C:nucleus"/>
    <property type="evidence" value="ECO:0007669"/>
    <property type="project" value="TreeGrafter"/>
</dbReference>
<dbReference type="CDD" id="cd23024">
    <property type="entry name" value="zf-HIT_ZNHIT2-3"/>
    <property type="match status" value="1"/>
</dbReference>
<accession>A0A0A2VGP3</accession>
<gene>
    <name evidence="7" type="ORF">BBAD15_g7634</name>
</gene>
<dbReference type="Proteomes" id="UP000030106">
    <property type="component" value="Unassembled WGS sequence"/>
</dbReference>